<name>A0A135L663_9BACI</name>
<protein>
    <recommendedName>
        <fullName evidence="10">Cell division protein DivIVA</fullName>
    </recommendedName>
</protein>
<dbReference type="Proteomes" id="UP000070352">
    <property type="component" value="Unassembled WGS sequence"/>
</dbReference>
<dbReference type="RefSeq" id="WP_068726319.1">
    <property type="nucleotide sequence ID" value="NZ_LSKU01000001.1"/>
</dbReference>
<dbReference type="NCBIfam" id="TIGR03544">
    <property type="entry name" value="DivI1A_domain"/>
    <property type="match status" value="1"/>
</dbReference>
<dbReference type="GO" id="GO:0005737">
    <property type="term" value="C:cytoplasm"/>
    <property type="evidence" value="ECO:0007669"/>
    <property type="project" value="UniProtKB-SubCell"/>
</dbReference>
<feature type="region of interest" description="Disordered" evidence="7">
    <location>
        <begin position="49"/>
        <end position="69"/>
    </location>
</feature>
<keyword evidence="2" id="KW-0963">Cytoplasm</keyword>
<dbReference type="PANTHER" id="PTHR35794:SF1">
    <property type="entry name" value="CELL CYCLE PROTEIN GPSB"/>
    <property type="match status" value="1"/>
</dbReference>
<reference evidence="8 9" key="1">
    <citation type="submission" date="2016-02" db="EMBL/GenBank/DDBJ databases">
        <title>Draft Genome for Tepidibacillus decaturensis nov. sp. Strain Z9, an Anaerobic, Moderately Thermophilic and Heterotrophic Bacterium from Deep Subsurface of the Illinois Basin, USA.</title>
        <authorList>
            <person name="Dong Y."/>
            <person name="Chang J.Y."/>
            <person name="Sanford R."/>
            <person name="Fouke B.W."/>
        </authorList>
    </citation>
    <scope>NUCLEOTIDE SEQUENCE [LARGE SCALE GENOMIC DNA]</scope>
    <source>
        <strain evidence="8 9">Z9</strain>
    </source>
</reference>
<accession>A0A135L663</accession>
<keyword evidence="4" id="KW-0133">Cell shape</keyword>
<evidence type="ECO:0008006" key="10">
    <source>
        <dbReference type="Google" id="ProtNLM"/>
    </source>
</evidence>
<comment type="subcellular location">
    <subcellularLocation>
        <location evidence="1">Cytoplasm</location>
    </subcellularLocation>
</comment>
<gene>
    <name evidence="8" type="ORF">U473_11125</name>
</gene>
<keyword evidence="3" id="KW-0132">Cell division</keyword>
<dbReference type="PANTHER" id="PTHR35794">
    <property type="entry name" value="CELL DIVISION PROTEIN DIVIVA"/>
    <property type="match status" value="1"/>
</dbReference>
<evidence type="ECO:0000256" key="7">
    <source>
        <dbReference type="SAM" id="MobiDB-lite"/>
    </source>
</evidence>
<evidence type="ECO:0000256" key="6">
    <source>
        <dbReference type="ARBA" id="ARBA00023306"/>
    </source>
</evidence>
<dbReference type="OrthoDB" id="389699at2"/>
<dbReference type="GO" id="GO:0051301">
    <property type="term" value="P:cell division"/>
    <property type="evidence" value="ECO:0007669"/>
    <property type="project" value="UniProtKB-KW"/>
</dbReference>
<keyword evidence="6" id="KW-0131">Cell cycle</keyword>
<evidence type="ECO:0000256" key="5">
    <source>
        <dbReference type="ARBA" id="ARBA00023054"/>
    </source>
</evidence>
<evidence type="ECO:0000313" key="9">
    <source>
        <dbReference type="Proteomes" id="UP000070352"/>
    </source>
</evidence>
<dbReference type="STRING" id="1413211.U473_11125"/>
<keyword evidence="9" id="KW-1185">Reference proteome</keyword>
<dbReference type="PIRSF" id="PIRSF029938">
    <property type="entry name" value="UCP029938"/>
    <property type="match status" value="1"/>
</dbReference>
<evidence type="ECO:0000313" key="8">
    <source>
        <dbReference type="EMBL" id="KXG44505.1"/>
    </source>
</evidence>
<evidence type="ECO:0000256" key="2">
    <source>
        <dbReference type="ARBA" id="ARBA00022490"/>
    </source>
</evidence>
<comment type="caution">
    <text evidence="8">The sequence shown here is derived from an EMBL/GenBank/DDBJ whole genome shotgun (WGS) entry which is preliminary data.</text>
</comment>
<dbReference type="AlphaFoldDB" id="A0A135L663"/>
<dbReference type="InterPro" id="IPR019933">
    <property type="entry name" value="DivIVA_domain"/>
</dbReference>
<evidence type="ECO:0000256" key="1">
    <source>
        <dbReference type="ARBA" id="ARBA00004496"/>
    </source>
</evidence>
<organism evidence="8 9">
    <name type="scientific">Tepidibacillus decaturensis</name>
    <dbReference type="NCBI Taxonomy" id="1413211"/>
    <lineage>
        <taxon>Bacteria</taxon>
        <taxon>Bacillati</taxon>
        <taxon>Bacillota</taxon>
        <taxon>Bacilli</taxon>
        <taxon>Bacillales</taxon>
        <taxon>Bacillaceae</taxon>
        <taxon>Tepidibacillus</taxon>
    </lineage>
</organism>
<keyword evidence="5" id="KW-0175">Coiled coil</keyword>
<sequence length="91" mass="10800">MLTPEDIFEKEFKRSIRGYDVDEVNEFLDQVIQDYSRLIDENKALKKENQQLKSNTTRQSYHAPAPTPEESITLQDLVKRVEILEKKTRFL</sequence>
<dbReference type="Pfam" id="PF05103">
    <property type="entry name" value="DivIVA"/>
    <property type="match status" value="1"/>
</dbReference>
<dbReference type="InterPro" id="IPR007793">
    <property type="entry name" value="DivIVA_fam"/>
</dbReference>
<dbReference type="Gene3D" id="6.10.250.660">
    <property type="match status" value="1"/>
</dbReference>
<dbReference type="EMBL" id="LSKU01000001">
    <property type="protein sequence ID" value="KXG44505.1"/>
    <property type="molecule type" value="Genomic_DNA"/>
</dbReference>
<dbReference type="InterPro" id="IPR011229">
    <property type="entry name" value="Cell_cycle_GpsB"/>
</dbReference>
<evidence type="ECO:0000256" key="3">
    <source>
        <dbReference type="ARBA" id="ARBA00022618"/>
    </source>
</evidence>
<feature type="compositionally biased region" description="Polar residues" evidence="7">
    <location>
        <begin position="51"/>
        <end position="60"/>
    </location>
</feature>
<proteinExistence type="predicted"/>
<evidence type="ECO:0000256" key="4">
    <source>
        <dbReference type="ARBA" id="ARBA00022960"/>
    </source>
</evidence>
<dbReference type="GO" id="GO:0008360">
    <property type="term" value="P:regulation of cell shape"/>
    <property type="evidence" value="ECO:0007669"/>
    <property type="project" value="UniProtKB-KW"/>
</dbReference>